<dbReference type="Proteomes" id="UP000316916">
    <property type="component" value="Unassembled WGS sequence"/>
</dbReference>
<feature type="compositionally biased region" description="Polar residues" evidence="1">
    <location>
        <begin position="85"/>
        <end position="101"/>
    </location>
</feature>
<dbReference type="AlphaFoldDB" id="A0A521F3T4"/>
<feature type="region of interest" description="Disordered" evidence="1">
    <location>
        <begin position="48"/>
        <end position="125"/>
    </location>
</feature>
<dbReference type="RefSeq" id="WP_185149926.1">
    <property type="nucleotide sequence ID" value="NZ_FXTC01000011.1"/>
</dbReference>
<gene>
    <name evidence="2" type="ORF">SAMN06265171_111101</name>
</gene>
<evidence type="ECO:0000313" key="3">
    <source>
        <dbReference type="Proteomes" id="UP000316916"/>
    </source>
</evidence>
<evidence type="ECO:0000313" key="2">
    <source>
        <dbReference type="EMBL" id="SMO90878.1"/>
    </source>
</evidence>
<evidence type="ECO:0008006" key="4">
    <source>
        <dbReference type="Google" id="ProtNLM"/>
    </source>
</evidence>
<proteinExistence type="predicted"/>
<feature type="compositionally biased region" description="Basic and acidic residues" evidence="1">
    <location>
        <begin position="105"/>
        <end position="125"/>
    </location>
</feature>
<name>A0A521F3T4_9FLAO</name>
<organism evidence="2 3">
    <name type="scientific">Chryseobacterium rhizoplanae</name>
    <dbReference type="NCBI Taxonomy" id="1609531"/>
    <lineage>
        <taxon>Bacteria</taxon>
        <taxon>Pseudomonadati</taxon>
        <taxon>Bacteroidota</taxon>
        <taxon>Flavobacteriia</taxon>
        <taxon>Flavobacteriales</taxon>
        <taxon>Weeksellaceae</taxon>
        <taxon>Chryseobacterium group</taxon>
        <taxon>Chryseobacterium</taxon>
    </lineage>
</organism>
<sequence>MKNYVTQKGDTFSSLARQFKLKNEGILKTYHNLHCPPEDIMQEPVPGKTIFIPEDPQLLAEETESQNISASSSQEKTKEDVVSDEGNSTEETPNEEQSSGTAEEPTNKEKKKDKKEDSGSSPHEGKYFIVQKGTVQCNQGFKFPKFKVTSHQKHYWNDGEGNADYLAVTEDDLQLDPAAQPFGQCKLKPSSGGYLPCAYAPAGKWQKTYEKVKVMGKSCLTEISELMCSTGGKITILKHGQQSEVGKSQVAKANTQEQQVYNPVVDFDEFKEDTKGTDELYYS</sequence>
<keyword evidence="3" id="KW-1185">Reference proteome</keyword>
<protein>
    <recommendedName>
        <fullName evidence="4">LysM domain-containing protein</fullName>
    </recommendedName>
</protein>
<evidence type="ECO:0000256" key="1">
    <source>
        <dbReference type="SAM" id="MobiDB-lite"/>
    </source>
</evidence>
<accession>A0A521F3T4</accession>
<dbReference type="InterPro" id="IPR025460">
    <property type="entry name" value="DUF4280"/>
</dbReference>
<dbReference type="Pfam" id="PF14107">
    <property type="entry name" value="DUF4280"/>
    <property type="match status" value="1"/>
</dbReference>
<dbReference type="EMBL" id="FXTC01000011">
    <property type="protein sequence ID" value="SMO90878.1"/>
    <property type="molecule type" value="Genomic_DNA"/>
</dbReference>
<feature type="compositionally biased region" description="Polar residues" evidence="1">
    <location>
        <begin position="65"/>
        <end position="74"/>
    </location>
</feature>
<reference evidence="2 3" key="1">
    <citation type="submission" date="2017-05" db="EMBL/GenBank/DDBJ databases">
        <authorList>
            <person name="Varghese N."/>
            <person name="Submissions S."/>
        </authorList>
    </citation>
    <scope>NUCLEOTIDE SEQUENCE [LARGE SCALE GENOMIC DNA]</scope>
    <source>
        <strain evidence="2 3">DSM 29371</strain>
    </source>
</reference>